<protein>
    <submittedName>
        <fullName evidence="1">Uncharacterized protein</fullName>
    </submittedName>
</protein>
<evidence type="ECO:0000313" key="2">
    <source>
        <dbReference type="Proteomes" id="UP000050430"/>
    </source>
</evidence>
<dbReference type="Proteomes" id="UP000050430">
    <property type="component" value="Unassembled WGS sequence"/>
</dbReference>
<gene>
    <name evidence="1" type="ORF">ADM99_10175</name>
</gene>
<name>A0A0P6WZ35_9CHLR</name>
<dbReference type="STRING" id="229920.ADM99_10175"/>
<dbReference type="AlphaFoldDB" id="A0A0P6WZ35"/>
<proteinExistence type="predicted"/>
<dbReference type="EMBL" id="LGCK01000010">
    <property type="protein sequence ID" value="KPL71958.1"/>
    <property type="molecule type" value="Genomic_DNA"/>
</dbReference>
<keyword evidence="2" id="KW-1185">Reference proteome</keyword>
<comment type="caution">
    <text evidence="1">The sequence shown here is derived from an EMBL/GenBank/DDBJ whole genome shotgun (WGS) entry which is preliminary data.</text>
</comment>
<evidence type="ECO:0000313" key="1">
    <source>
        <dbReference type="EMBL" id="KPL71958.1"/>
    </source>
</evidence>
<sequence>MAVHLRCPSTRKPELKRPYGDLDFVTDWASLGSIEDFFKKSGYTADRTLNTLYGDRRQLYFDEINHRQVDILIDTFEMCHQIPLSKRLKIDSLTLPLCELMLTKTQIIEMNRKDVLDVCALLLDHNLGSTDGDYINQSILHNLCGDDWGLYTTVSDNVKMIINMVTSGEITLPPGSKETVIERLNAIFQELQTCPKTTRWKMRSIMGKRIIWYEEVEEVRR</sequence>
<reference evidence="1 2" key="1">
    <citation type="submission" date="2015-07" db="EMBL/GenBank/DDBJ databases">
        <title>Genome sequence of Leptolinea tardivitalis DSM 16556.</title>
        <authorList>
            <person name="Hemp J."/>
            <person name="Ward L.M."/>
            <person name="Pace L.A."/>
            <person name="Fischer W.W."/>
        </authorList>
    </citation>
    <scope>NUCLEOTIDE SEQUENCE [LARGE SCALE GENOMIC DNA]</scope>
    <source>
        <strain evidence="1 2">YMTK-2</strain>
    </source>
</reference>
<organism evidence="1 2">
    <name type="scientific">Leptolinea tardivitalis</name>
    <dbReference type="NCBI Taxonomy" id="229920"/>
    <lineage>
        <taxon>Bacteria</taxon>
        <taxon>Bacillati</taxon>
        <taxon>Chloroflexota</taxon>
        <taxon>Anaerolineae</taxon>
        <taxon>Anaerolineales</taxon>
        <taxon>Anaerolineaceae</taxon>
        <taxon>Leptolinea</taxon>
    </lineage>
</organism>
<accession>A0A0P6WZ35</accession>